<dbReference type="Gene3D" id="3.40.630.30">
    <property type="match status" value="1"/>
</dbReference>
<keyword evidence="5" id="KW-1185">Reference proteome</keyword>
<evidence type="ECO:0000259" key="3">
    <source>
        <dbReference type="PROSITE" id="PS51186"/>
    </source>
</evidence>
<dbReference type="PANTHER" id="PTHR42919:SF8">
    <property type="entry name" value="N-ALPHA-ACETYLTRANSFERASE 50"/>
    <property type="match status" value="1"/>
</dbReference>
<dbReference type="AlphaFoldDB" id="A0A6L9ED86"/>
<evidence type="ECO:0000256" key="1">
    <source>
        <dbReference type="ARBA" id="ARBA00022679"/>
    </source>
</evidence>
<evidence type="ECO:0000256" key="2">
    <source>
        <dbReference type="ARBA" id="ARBA00023315"/>
    </source>
</evidence>
<reference evidence="4 5" key="1">
    <citation type="submission" date="2020-01" db="EMBL/GenBank/DDBJ databases">
        <title>Bacteria diversity of Porities sp.</title>
        <authorList>
            <person name="Wang G."/>
        </authorList>
    </citation>
    <scope>NUCLEOTIDE SEQUENCE [LARGE SCALE GENOMIC DNA]</scope>
    <source>
        <strain evidence="4 5">R33</strain>
    </source>
</reference>
<dbReference type="CDD" id="cd04301">
    <property type="entry name" value="NAT_SF"/>
    <property type="match status" value="1"/>
</dbReference>
<feature type="domain" description="N-acetyltransferase" evidence="3">
    <location>
        <begin position="6"/>
        <end position="144"/>
    </location>
</feature>
<comment type="caution">
    <text evidence="4">The sequence shown here is derived from an EMBL/GenBank/DDBJ whole genome shotgun (WGS) entry which is preliminary data.</text>
</comment>
<evidence type="ECO:0000313" key="4">
    <source>
        <dbReference type="EMBL" id="NAS12700.1"/>
    </source>
</evidence>
<sequence length="144" mass="15762">MIEADIVIKLASIEDLGALTQVGAALFDHDIKTDMAEEFLKDPRHHLMLAFAEDNIIGMASGFHYVHPDKEAELFINEVGVLPSFQNMGIGRKILKALVDHSKTLGCKRGAWVLTDSGNSAAKKAYEAAGGRLDEGDILMYNFD</sequence>
<proteinExistence type="predicted"/>
<keyword evidence="2" id="KW-0012">Acyltransferase</keyword>
<dbReference type="InterPro" id="IPR051556">
    <property type="entry name" value="N-term/lysine_N-AcTrnsfr"/>
</dbReference>
<dbReference type="GO" id="GO:0016747">
    <property type="term" value="F:acyltransferase activity, transferring groups other than amino-acyl groups"/>
    <property type="evidence" value="ECO:0007669"/>
    <property type="project" value="InterPro"/>
</dbReference>
<gene>
    <name evidence="4" type="ORF">GTQ38_11845</name>
</gene>
<dbReference type="InterPro" id="IPR000182">
    <property type="entry name" value="GNAT_dom"/>
</dbReference>
<evidence type="ECO:0000313" key="5">
    <source>
        <dbReference type="Proteomes" id="UP000475249"/>
    </source>
</evidence>
<protein>
    <submittedName>
        <fullName evidence="4">GNAT family N-acetyltransferase</fullName>
    </submittedName>
</protein>
<accession>A0A6L9ED86</accession>
<dbReference type="InterPro" id="IPR016181">
    <property type="entry name" value="Acyl_CoA_acyltransferase"/>
</dbReference>
<organism evidence="4 5">
    <name type="scientific">Poritiphilus flavus</name>
    <dbReference type="NCBI Taxonomy" id="2697053"/>
    <lineage>
        <taxon>Bacteria</taxon>
        <taxon>Pseudomonadati</taxon>
        <taxon>Bacteroidota</taxon>
        <taxon>Flavobacteriia</taxon>
        <taxon>Flavobacteriales</taxon>
        <taxon>Flavobacteriaceae</taxon>
        <taxon>Poritiphilus</taxon>
    </lineage>
</organism>
<dbReference type="Pfam" id="PF00583">
    <property type="entry name" value="Acetyltransf_1"/>
    <property type="match status" value="1"/>
</dbReference>
<dbReference type="Proteomes" id="UP000475249">
    <property type="component" value="Unassembled WGS sequence"/>
</dbReference>
<dbReference type="PANTHER" id="PTHR42919">
    <property type="entry name" value="N-ALPHA-ACETYLTRANSFERASE"/>
    <property type="match status" value="1"/>
</dbReference>
<name>A0A6L9ED86_9FLAO</name>
<dbReference type="EMBL" id="WXYO01000005">
    <property type="protein sequence ID" value="NAS12700.1"/>
    <property type="molecule type" value="Genomic_DNA"/>
</dbReference>
<dbReference type="SUPFAM" id="SSF55729">
    <property type="entry name" value="Acyl-CoA N-acyltransferases (Nat)"/>
    <property type="match status" value="1"/>
</dbReference>
<keyword evidence="1 4" id="KW-0808">Transferase</keyword>
<dbReference type="PROSITE" id="PS51186">
    <property type="entry name" value="GNAT"/>
    <property type="match status" value="1"/>
</dbReference>